<proteinExistence type="predicted"/>
<feature type="compositionally biased region" description="Basic and acidic residues" evidence="2">
    <location>
        <begin position="69"/>
        <end position="84"/>
    </location>
</feature>
<protein>
    <recommendedName>
        <fullName evidence="3">Zn(2)-C6 fungal-type domain-containing protein</fullName>
    </recommendedName>
</protein>
<name>A0A427XSC0_9TREE</name>
<dbReference type="SUPFAM" id="SSF57701">
    <property type="entry name" value="Zn2/Cys6 DNA-binding domain"/>
    <property type="match status" value="1"/>
</dbReference>
<dbReference type="RefSeq" id="XP_028476185.1">
    <property type="nucleotide sequence ID" value="XM_028623252.1"/>
</dbReference>
<comment type="caution">
    <text evidence="4">The sequence shown here is derived from an EMBL/GenBank/DDBJ whole genome shotgun (WGS) entry which is preliminary data.</text>
</comment>
<dbReference type="GO" id="GO:0003677">
    <property type="term" value="F:DNA binding"/>
    <property type="evidence" value="ECO:0007669"/>
    <property type="project" value="InterPro"/>
</dbReference>
<keyword evidence="1" id="KW-0539">Nucleus</keyword>
<evidence type="ECO:0000313" key="4">
    <source>
        <dbReference type="EMBL" id="RSH81730.1"/>
    </source>
</evidence>
<evidence type="ECO:0000313" key="5">
    <source>
        <dbReference type="Proteomes" id="UP000279236"/>
    </source>
</evidence>
<feature type="compositionally biased region" description="Low complexity" evidence="2">
    <location>
        <begin position="105"/>
        <end position="119"/>
    </location>
</feature>
<dbReference type="Proteomes" id="UP000279236">
    <property type="component" value="Unassembled WGS sequence"/>
</dbReference>
<dbReference type="InterPro" id="IPR050797">
    <property type="entry name" value="Carb_Metab_Trans_Reg"/>
</dbReference>
<reference evidence="4 5" key="1">
    <citation type="submission" date="2018-11" db="EMBL/GenBank/DDBJ databases">
        <title>Genome sequence of Apiotrichum porosum DSM 27194.</title>
        <authorList>
            <person name="Aliyu H."/>
            <person name="Gorte O."/>
            <person name="Ochsenreither K."/>
        </authorList>
    </citation>
    <scope>NUCLEOTIDE SEQUENCE [LARGE SCALE GENOMIC DNA]</scope>
    <source>
        <strain evidence="4 5">DSM 27194</strain>
    </source>
</reference>
<organism evidence="4 5">
    <name type="scientific">Apiotrichum porosum</name>
    <dbReference type="NCBI Taxonomy" id="105984"/>
    <lineage>
        <taxon>Eukaryota</taxon>
        <taxon>Fungi</taxon>
        <taxon>Dikarya</taxon>
        <taxon>Basidiomycota</taxon>
        <taxon>Agaricomycotina</taxon>
        <taxon>Tremellomycetes</taxon>
        <taxon>Trichosporonales</taxon>
        <taxon>Trichosporonaceae</taxon>
        <taxon>Apiotrichum</taxon>
    </lineage>
</organism>
<dbReference type="GO" id="GO:0005634">
    <property type="term" value="C:nucleus"/>
    <property type="evidence" value="ECO:0007669"/>
    <property type="project" value="TreeGrafter"/>
</dbReference>
<accession>A0A427XSC0</accession>
<dbReference type="Pfam" id="PF00172">
    <property type="entry name" value="Zn_clus"/>
    <property type="match status" value="1"/>
</dbReference>
<dbReference type="InterPro" id="IPR001138">
    <property type="entry name" value="Zn2Cys6_DnaBD"/>
</dbReference>
<dbReference type="AlphaFoldDB" id="A0A427XSC0"/>
<evidence type="ECO:0000256" key="2">
    <source>
        <dbReference type="SAM" id="MobiDB-lite"/>
    </source>
</evidence>
<dbReference type="PANTHER" id="PTHR31668">
    <property type="entry name" value="GLUCOSE TRANSPORT TRANSCRIPTION REGULATOR RGT1-RELATED-RELATED"/>
    <property type="match status" value="1"/>
</dbReference>
<dbReference type="OrthoDB" id="2534600at2759"/>
<dbReference type="InterPro" id="IPR036864">
    <property type="entry name" value="Zn2-C6_fun-type_DNA-bd_sf"/>
</dbReference>
<dbReference type="CDD" id="cd12148">
    <property type="entry name" value="fungal_TF_MHR"/>
    <property type="match status" value="1"/>
</dbReference>
<sequence>MEPPPPLSLFSGSTRKQNVACDACRAKKIRCQRISTTQRCGQCAAKDLECTSNYIEQLQNKPRRPRRFRSNEDREKRSDEDHTSPPRRVSSTTSGLGLDPESINSSAASTSSGPTTTTTTMRVGDAVALLWIPGVNDVPPNGVNGVNGASGVTSVSSFTRSPVKNASVRQTEMLRYLFCPTPVLHHDWRYSDVGTIENARGGACDLWEEQGGLIWDEAPTNAHLALWAGGEVELESVALELIDSFFSIVEPRVPIFDASSFMSRFQNPDGDLDGPLPQSLLAVVLAFGAKFVDHAAFTLDREECTGRDNDIPGRTRSRLVQLLTIRAREVAETNKVFRTPTLSNVQTLILLEGLLAYSPMLKTSYNACNIAIASRLLEQLGIGPLFQMFQSRDERMRTELTMFVVAGIETALFRLRPDSWSGESLGSLSSNWEKPVDAFPCLAPDGVAEDVFLQAARTASSIAKKFCNEVWVPRVRATGVPLGTLREFVNDHGTWRDLYLTTLQMPPEWLAGVPKAFDTTMRAMTTDIMYHALWLVAERAVRDYGIMEADEPARHMWTFEVQAMRQRLESEAIHSALRIVLLVTYATEHGLLRLDPLILYRPIYDAGMFLARSGRDEALGAVMGLRQYAQPYPQVWELANDIEMVLAKANPVTFNPQSAALQSLAASSMVAAQAQ</sequence>
<dbReference type="GO" id="GO:0006351">
    <property type="term" value="P:DNA-templated transcription"/>
    <property type="evidence" value="ECO:0007669"/>
    <property type="project" value="InterPro"/>
</dbReference>
<dbReference type="GeneID" id="39592464"/>
<feature type="domain" description="Zn(2)-C6 fungal-type" evidence="3">
    <location>
        <begin position="20"/>
        <end position="52"/>
    </location>
</feature>
<dbReference type="Gene3D" id="4.10.240.10">
    <property type="entry name" value="Zn(2)-C6 fungal-type DNA-binding domain"/>
    <property type="match status" value="1"/>
</dbReference>
<dbReference type="CDD" id="cd00067">
    <property type="entry name" value="GAL4"/>
    <property type="match status" value="1"/>
</dbReference>
<dbReference type="PROSITE" id="PS00463">
    <property type="entry name" value="ZN2_CY6_FUNGAL_1"/>
    <property type="match status" value="1"/>
</dbReference>
<evidence type="ECO:0000256" key="1">
    <source>
        <dbReference type="ARBA" id="ARBA00023242"/>
    </source>
</evidence>
<dbReference type="PROSITE" id="PS50048">
    <property type="entry name" value="ZN2_CY6_FUNGAL_2"/>
    <property type="match status" value="1"/>
</dbReference>
<feature type="region of interest" description="Disordered" evidence="2">
    <location>
        <begin position="58"/>
        <end position="119"/>
    </location>
</feature>
<dbReference type="SMART" id="SM00066">
    <property type="entry name" value="GAL4"/>
    <property type="match status" value="1"/>
</dbReference>
<dbReference type="GO" id="GO:0008270">
    <property type="term" value="F:zinc ion binding"/>
    <property type="evidence" value="ECO:0007669"/>
    <property type="project" value="InterPro"/>
</dbReference>
<dbReference type="GO" id="GO:0000981">
    <property type="term" value="F:DNA-binding transcription factor activity, RNA polymerase II-specific"/>
    <property type="evidence" value="ECO:0007669"/>
    <property type="project" value="InterPro"/>
</dbReference>
<gene>
    <name evidence="4" type="ORF">EHS24_007921</name>
</gene>
<evidence type="ECO:0000259" key="3">
    <source>
        <dbReference type="PROSITE" id="PS50048"/>
    </source>
</evidence>
<dbReference type="PANTHER" id="PTHR31668:SF4">
    <property type="entry name" value="TRANSCRIPTIONAL ACTIVATOR PROTEIN DAL81"/>
    <property type="match status" value="1"/>
</dbReference>
<keyword evidence="5" id="KW-1185">Reference proteome</keyword>
<dbReference type="EMBL" id="RSCE01000006">
    <property type="protein sequence ID" value="RSH81730.1"/>
    <property type="molecule type" value="Genomic_DNA"/>
</dbReference>
<dbReference type="GO" id="GO:0001080">
    <property type="term" value="P:nitrogen catabolite activation of transcription from RNA polymerase II promoter"/>
    <property type="evidence" value="ECO:0007669"/>
    <property type="project" value="TreeGrafter"/>
</dbReference>